<feature type="region of interest" description="Disordered" evidence="1">
    <location>
        <begin position="2129"/>
        <end position="2149"/>
    </location>
</feature>
<organism evidence="4 5">
    <name type="scientific">Candidatus Thiodiazotropha taylori</name>
    <dbReference type="NCBI Taxonomy" id="2792791"/>
    <lineage>
        <taxon>Bacteria</taxon>
        <taxon>Pseudomonadati</taxon>
        <taxon>Pseudomonadota</taxon>
        <taxon>Gammaproteobacteria</taxon>
        <taxon>Chromatiales</taxon>
        <taxon>Sedimenticolaceae</taxon>
        <taxon>Candidatus Thiodiazotropha</taxon>
    </lineage>
</organism>
<evidence type="ECO:0000256" key="2">
    <source>
        <dbReference type="SAM" id="Phobius"/>
    </source>
</evidence>
<reference evidence="4" key="1">
    <citation type="journal article" date="2021" name="Proc. Natl. Acad. Sci. U.S.A.">
        <title>Global biogeography of chemosynthetic symbionts reveals both localized and globally distributed symbiont groups. .</title>
        <authorList>
            <person name="Osvatic J.T."/>
            <person name="Wilkins L.G.E."/>
            <person name="Leibrecht L."/>
            <person name="Leray M."/>
            <person name="Zauner S."/>
            <person name="Polzin J."/>
            <person name="Camacho Y."/>
            <person name="Gros O."/>
            <person name="van Gils J.A."/>
            <person name="Eisen J.A."/>
            <person name="Petersen J.M."/>
            <person name="Yuen B."/>
        </authorList>
    </citation>
    <scope>NUCLEOTIDE SEQUENCE</scope>
    <source>
        <strain evidence="4">MAGclacostrist064TRANS</strain>
    </source>
</reference>
<feature type="region of interest" description="Disordered" evidence="1">
    <location>
        <begin position="2297"/>
        <end position="2317"/>
    </location>
</feature>
<feature type="domain" description="Chitin-binding type-3" evidence="3">
    <location>
        <begin position="134"/>
        <end position="177"/>
    </location>
</feature>
<evidence type="ECO:0000259" key="3">
    <source>
        <dbReference type="SMART" id="SM00495"/>
    </source>
</evidence>
<evidence type="ECO:0000313" key="4">
    <source>
        <dbReference type="EMBL" id="MCG7944932.1"/>
    </source>
</evidence>
<dbReference type="GO" id="GO:0005975">
    <property type="term" value="P:carbohydrate metabolic process"/>
    <property type="evidence" value="ECO:0007669"/>
    <property type="project" value="InterPro"/>
</dbReference>
<feature type="transmembrane region" description="Helical" evidence="2">
    <location>
        <begin position="1403"/>
        <end position="1429"/>
    </location>
</feature>
<keyword evidence="2" id="KW-1133">Transmembrane helix</keyword>
<keyword evidence="2" id="KW-0812">Transmembrane</keyword>
<feature type="region of interest" description="Disordered" evidence="1">
    <location>
        <begin position="1702"/>
        <end position="1746"/>
    </location>
</feature>
<evidence type="ECO:0000313" key="5">
    <source>
        <dbReference type="Proteomes" id="UP000886667"/>
    </source>
</evidence>
<dbReference type="SMART" id="SM00495">
    <property type="entry name" value="ChtBD3"/>
    <property type="match status" value="3"/>
</dbReference>
<protein>
    <recommendedName>
        <fullName evidence="3">Chitin-binding type-3 domain-containing protein</fullName>
    </recommendedName>
</protein>
<evidence type="ECO:0000256" key="1">
    <source>
        <dbReference type="SAM" id="MobiDB-lite"/>
    </source>
</evidence>
<gene>
    <name evidence="4" type="ORF">JAZ07_01145</name>
</gene>
<proteinExistence type="predicted"/>
<feature type="region of interest" description="Disordered" evidence="1">
    <location>
        <begin position="1790"/>
        <end position="1810"/>
    </location>
</feature>
<feature type="domain" description="Chitin-binding type-3" evidence="3">
    <location>
        <begin position="451"/>
        <end position="497"/>
    </location>
</feature>
<name>A0A9E4N2M0_9GAMM</name>
<dbReference type="EMBL" id="JAEPCM010000016">
    <property type="protein sequence ID" value="MCG7944932.1"/>
    <property type="molecule type" value="Genomic_DNA"/>
</dbReference>
<sequence>MSLVSMSVARMAAVGIRHYDKVEQMYTAQEQATQFAGVIIMVGEAPAGNEFAFYMRTQAATTQSINDYIKITPDFNGITYSSSGEKVHVANEISPPDHTIDEHENDLWFAPDTGHLYILINGKWELYEEDNSPIDQWDAGLTPAKGDLVEYEGQIYTNISGTNPGAPTTGTNSWVPITSDKEPSAYIVGNLYTEGDIVVLQDRTFVCIKPGTISPITGTSWEDYWYEIPATYPYALAVWKPGDGFYRKDDLVGFNGDVFKNLTGNNGQDDNNPSKDKTNWMFLSGDGPLYPKYSDPGDDTYKPGDKVTRTDDKVYYKNIVETDQSPEENPTAWEEESVHNIAIPKYDGDRCPQYGIDDIVEHKGILYRNMTGNCGGADPDQDPVNWMRTENLNVINLLNNAKAADSDNFIYKTGAADGVLAKLLRKATDPDYDGDLDEVEVSDSGSIRHILPTWNMQLKYAKGDVVIHQSAPYINVSGKSSQKSPAGDKENWYPLSEFTIHWNQNIYYFEGDIVNVGGVNYVNITGNRNAGRPDQDPANWERQQTGKATIRYYANVEGMFKAYDLSGTSWATNDIIILSSLRCMYRYTGNTNNPFELVQNTNREILTSTWLELQQYFDPLKYSEDKVALVKSFNTDTEKPEFSEYRPDHATRTWVAVSKAGAYNKLITWKEWNTAWAYDPNVMELPTGSVITVMGPQRHVVKVENWDPSELAWDAGVGVQHTTVLDNWASISQMEHFNDKEWDLIVEDNAYTYGVKMDKDGEWGNGWYPEDPATDYIDWLTRGYPEKQHGWKYWNLRNDALTEGKLRGAEDMPFQYQDAPWIDMDLDNNEIRGRGYIASYPEGYDQYFYGFAPDGLVMMGLAYAGKEMSYQYLNARCHVWDGYWEKDRREENHYKVVPGSERISNVPRENEIPKTYGNPTNVWEDQIEEISGNACFVTYKLNQAVADEWPEFTDNFRMKVTASSYAERDHSFVDDQGKEHTVTTGHLKDGLLFHGRDPQYDKEYTIPGTNQTVTPNETDKRYWEFWNMSNDGMRYWTPDVTDDDIGITFELEDKKAFYFTGLNILPTLPFNVYGDSETGQLIDFDIALYDENENQIDMLSMNCLKDSLREYDPDRELDVTTCSKLDITIQLNNRDYRAYRNVKGGSHTDRSSPGVEFRPGIECHSFRIIPRTVYNRFDFGLARIVPLITRSETIDPANTATDGLLFAGDMDMTAKYIKTGTGTQVSQPNSWRRITELQRPNEKFLFRDKTAPDPKALKRWSDAKNFFDTYVDGADVDDRFGSIQPHWFDNRPMVYEGTNLDLDQIHKDTTANLVEIYNDMEDMIEKKKWDNITFWLEIGALIFGVLTIPIGGYMAMVCGAISLAAGIAALVIDTKHGSLKEQFDVINSETESDDKKSEARTSAIFGIFGHILGLGFDLAGTIGDVVALISKIKAFKVAEAAGGKMTVMERALVKDGRVRWLKHRYNQVARNGPPRVQAKVFYGGGAPAVVVPGKDGVSAVPPAVPGTSGTPSVVIGATPGQKAGKGKRALFTRFQTGQQSSIEEIEWTTVPGKELKKPILADFKPGVQTHNKYVIPGSRRRVTTYPDGITDTEFLQFNGKPYKVVRSDATGKVISSQYSPGFNNQNTPTDVTSKQDVETFLSTHGDKWDGTQAWLPTDGKTDVYRSALRKQANSVKPSEVNHEILANIEHVIWAGPGKGLAPPLSRPKANPLDVQQPSTSAGLAGGDAKTAGDVGSTPRQKYIKGKHGKHYDPVLSVIDEEAIDGVPVTSNANPGGISDAEMARRLKDGLDPGSWGHRGKKVTWGAGIGKSTGGGDAGSMEYRHGPGYHAGPDSVNTNHPFQVFNKISYSPEGTMLVPDGYGGTVVIKDYKQMTHDTPVPEVLKAKHRYELFHSPKWAKYENEKKWRIWWDEMEKSYFEHTEEIVKAPMGINKKGVEISGIQEYSTGIWDAPEGQVAARDIFIYKKPLVIYEDTMMRNCIWYNNAKRLHFTAKAQNPEVVAGLKKGDDYFDIHGDKKANTLYHAGRKEMVVRFKGDDPKTRQVDGMEYDSVLTGQQETTMGTHRKSNQTESGKTGYFMVHKGWGCFVDEHDFSTHWFPLKGNPVLKKMVKPKPKVKKLKRDKFDWRQKHDDRYKKPGGPILPPHKPVLKGEPLSDDPVYVFKEYKNIGAVDAKPRKEWHKVQTPGKPGTDGTGGTVIPGKDGYKGQDGKQIGTVTPAVTNKKPTGAYVLGGGALGDGGQTPNFYVSYGWWDLWLPIVHGGGVLGHGLEVYSLKTRQYTEGVLRSQEEWEQYVTPDLWNPHTHTGAPVDPDSKNWYDK</sequence>
<dbReference type="Gene3D" id="2.10.10.90">
    <property type="match status" value="3"/>
</dbReference>
<accession>A0A9E4N2M0</accession>
<dbReference type="Proteomes" id="UP000886667">
    <property type="component" value="Unassembled WGS sequence"/>
</dbReference>
<dbReference type="InterPro" id="IPR003610">
    <property type="entry name" value="CBM5/12"/>
</dbReference>
<feature type="transmembrane region" description="Helical" evidence="2">
    <location>
        <begin position="1354"/>
        <end position="1372"/>
    </location>
</feature>
<feature type="domain" description="Chitin-binding type-3" evidence="3">
    <location>
        <begin position="183"/>
        <end position="224"/>
    </location>
</feature>
<dbReference type="GO" id="GO:0005576">
    <property type="term" value="C:extracellular region"/>
    <property type="evidence" value="ECO:0007669"/>
    <property type="project" value="InterPro"/>
</dbReference>
<comment type="caution">
    <text evidence="4">The sequence shown here is derived from an EMBL/GenBank/DDBJ whole genome shotgun (WGS) entry which is preliminary data.</text>
</comment>
<feature type="region of interest" description="Disordered" evidence="1">
    <location>
        <begin position="2175"/>
        <end position="2217"/>
    </location>
</feature>
<keyword evidence="2" id="KW-0472">Membrane</keyword>
<dbReference type="GO" id="GO:0030246">
    <property type="term" value="F:carbohydrate binding"/>
    <property type="evidence" value="ECO:0007669"/>
    <property type="project" value="InterPro"/>
</dbReference>
<dbReference type="GO" id="GO:0004553">
    <property type="term" value="F:hydrolase activity, hydrolyzing O-glycosyl compounds"/>
    <property type="evidence" value="ECO:0007669"/>
    <property type="project" value="InterPro"/>
</dbReference>